<dbReference type="EMBL" id="CP024087">
    <property type="protein sequence ID" value="AYF26695.1"/>
    <property type="molecule type" value="Genomic_DNA"/>
</dbReference>
<proteinExistence type="predicted"/>
<evidence type="ECO:0000259" key="2">
    <source>
        <dbReference type="Pfam" id="PF13276"/>
    </source>
</evidence>
<evidence type="ECO:0000313" key="4">
    <source>
        <dbReference type="Proteomes" id="UP000267804"/>
    </source>
</evidence>
<feature type="region of interest" description="Disordered" evidence="1">
    <location>
        <begin position="102"/>
        <end position="168"/>
    </location>
</feature>
<dbReference type="InterPro" id="IPR025948">
    <property type="entry name" value="HTH-like_dom"/>
</dbReference>
<evidence type="ECO:0000256" key="1">
    <source>
        <dbReference type="SAM" id="MobiDB-lite"/>
    </source>
</evidence>
<name>A0A386WEF4_9ACTN</name>
<dbReference type="Proteomes" id="UP000267804">
    <property type="component" value="Chromosome"/>
</dbReference>
<sequence>MRFIDEHKQVFGVEPICRVLREHGWQIAASTYRAACRRMPSTRTRRDAWLAGEIRRVHAANYGVYGARKVWLTLNREGIPVARCTVERLMRQLGLRGVVRGKTDAPRSATNTPCGRRTWCNAGSPPKRRTGCGSPTSPTCPPGLGWSTSRSSSTPTPAASSAGGPRPA</sequence>
<dbReference type="AlphaFoldDB" id="A0A386WEF4"/>
<protein>
    <recommendedName>
        <fullName evidence="2">HTH-like domain-containing protein</fullName>
    </recommendedName>
</protein>
<gene>
    <name evidence="3" type="ORF">CSH63_04295</name>
</gene>
<dbReference type="KEGG" id="mtua:CSH63_04295"/>
<accession>A0A386WEF4</accession>
<reference evidence="3 4" key="1">
    <citation type="submission" date="2017-10" db="EMBL/GenBank/DDBJ databases">
        <title>Integration of genomic and chemical information greatly accelerates assignment of the full stereostructure of myelolactone, a potent inhibitor of myeloma from a marine-derived Micromonospora.</title>
        <authorList>
            <person name="Kim M.C."/>
            <person name="Machado H."/>
            <person name="Jensen P.R."/>
            <person name="Fenical W."/>
        </authorList>
    </citation>
    <scope>NUCLEOTIDE SEQUENCE [LARGE SCALE GENOMIC DNA]</scope>
    <source>
        <strain evidence="3 4">CNY-010</strain>
    </source>
</reference>
<dbReference type="Pfam" id="PF13276">
    <property type="entry name" value="HTH_21"/>
    <property type="match status" value="1"/>
</dbReference>
<feature type="compositionally biased region" description="Low complexity" evidence="1">
    <location>
        <begin position="147"/>
        <end position="168"/>
    </location>
</feature>
<evidence type="ECO:0000313" key="3">
    <source>
        <dbReference type="EMBL" id="AYF26695.1"/>
    </source>
</evidence>
<organism evidence="3 4">
    <name type="scientific">Micromonospora tulbaghiae</name>
    <dbReference type="NCBI Taxonomy" id="479978"/>
    <lineage>
        <taxon>Bacteria</taxon>
        <taxon>Bacillati</taxon>
        <taxon>Actinomycetota</taxon>
        <taxon>Actinomycetes</taxon>
        <taxon>Micromonosporales</taxon>
        <taxon>Micromonosporaceae</taxon>
        <taxon>Micromonospora</taxon>
    </lineage>
</organism>
<feature type="domain" description="HTH-like" evidence="2">
    <location>
        <begin position="46"/>
        <end position="102"/>
    </location>
</feature>